<gene>
    <name evidence="1" type="ORF">IQ782_06860</name>
</gene>
<dbReference type="Proteomes" id="UP000607796">
    <property type="component" value="Unassembled WGS sequence"/>
</dbReference>
<protein>
    <submittedName>
        <fullName evidence="1">Uncharacterized protein</fullName>
    </submittedName>
</protein>
<accession>A0ABR9WZ25</accession>
<proteinExistence type="predicted"/>
<evidence type="ECO:0000313" key="2">
    <source>
        <dbReference type="Proteomes" id="UP000607796"/>
    </source>
</evidence>
<keyword evidence="2" id="KW-1185">Reference proteome</keyword>
<dbReference type="RefSeq" id="WP_194133884.1">
    <property type="nucleotide sequence ID" value="NZ_JADFFK010000004.1"/>
</dbReference>
<comment type="caution">
    <text evidence="1">The sequence shown here is derived from an EMBL/GenBank/DDBJ whole genome shotgun (WGS) entry which is preliminary data.</text>
</comment>
<name>A0ABR9WZ25_9RHOB</name>
<sequence length="59" mass="6259">MSSDSDKGLAVTAHDMAKNIWYDSKGTSPKIQDAGEFLKLVDACAKALKGALINGNSFK</sequence>
<organism evidence="1 2">
    <name type="scientific">Salipiger mangrovisoli</name>
    <dbReference type="NCBI Taxonomy" id="2865933"/>
    <lineage>
        <taxon>Bacteria</taxon>
        <taxon>Pseudomonadati</taxon>
        <taxon>Pseudomonadota</taxon>
        <taxon>Alphaproteobacteria</taxon>
        <taxon>Rhodobacterales</taxon>
        <taxon>Roseobacteraceae</taxon>
        <taxon>Salipiger</taxon>
    </lineage>
</organism>
<reference evidence="1 2" key="1">
    <citation type="journal article" date="2021" name="Int. J. Syst. Evol. Microbiol.">
        <title>Salipiger mangrovisoli sp. nov., isolated from mangrove soil and the proposal for the reclassification of Paraphaeobacter pallidus as Salipiger pallidus comb. nov.</title>
        <authorList>
            <person name="Du J."/>
            <person name="Liu Y."/>
            <person name="Pei T."/>
            <person name="Deng M.R."/>
            <person name="Zhu H."/>
        </authorList>
    </citation>
    <scope>NUCLEOTIDE SEQUENCE [LARGE SCALE GENOMIC DNA]</scope>
    <source>
        <strain evidence="1 2">6D45A</strain>
    </source>
</reference>
<evidence type="ECO:0000313" key="1">
    <source>
        <dbReference type="EMBL" id="MBE9636554.1"/>
    </source>
</evidence>
<dbReference type="EMBL" id="JADFFK010000004">
    <property type="protein sequence ID" value="MBE9636554.1"/>
    <property type="molecule type" value="Genomic_DNA"/>
</dbReference>